<protein>
    <submittedName>
        <fullName evidence="4">4-cresol dehydrogenase (Hydroxylating)</fullName>
    </submittedName>
</protein>
<reference evidence="4 5" key="1">
    <citation type="submission" date="2017-04" db="EMBL/GenBank/DDBJ databases">
        <authorList>
            <person name="Afonso C.L."/>
            <person name="Miller P.J."/>
            <person name="Scott M.A."/>
            <person name="Spackman E."/>
            <person name="Goraichik I."/>
            <person name="Dimitrov K.M."/>
            <person name="Suarez D.L."/>
            <person name="Swayne D.E."/>
        </authorList>
    </citation>
    <scope>NUCLEOTIDE SEQUENCE [LARGE SCALE GENOMIC DNA]</scope>
    <source>
        <strain evidence="4 5">DSM 13146</strain>
    </source>
</reference>
<sequence length="530" mass="59569">MKEEAIRKFRDALGPEDFLDSSQALERYLRSTIPVHRRIAAVARPRSVDQVRAVVAIAAQHKIPLYPISTGKNWGYGSANPVRDDNLIVDLSQMNRIIEVNSTLAYAVIEPGVTQAKLYRYLEEHGTGLMMDPTGSGPQCSVLGNALERGYGITPYGDHFASICGLEVVLANGEVLRTGFTHYPQARSSYVYKYGIGPYLDGIFTQSNYGIVTKMGLWLMPKPQHTEVFYFFAQNESDLPGLINAVRSLLLSGTVRSAINLVHRDRALTMTDQYPWTAMRYAQPLHEGVARRLAKKRNIFTWNGVGAVYGTRQQVKASKKVIKALLKGKVDRIQFVSDQHIRFLDVILDLFGQRLPFGLSKKISLLKQSFGILKGKPAEVSLKTPYWRAHQSPPQCDLDPARDNCGLIWLAPVIPMQAEDVKLFVNLVRRIVAHYRFETCLTFTAVNPRALDCSLPILYDKSDPEEISRAEACYEHLLKECMASGYIPYRTGIQSMKNLVSPEDHYWRVVHALKKALDPDGIIAPGRYNV</sequence>
<accession>A0A1W1XAW2</accession>
<dbReference type="RefSeq" id="WP_084056851.1">
    <property type="nucleotide sequence ID" value="NZ_FWXF01000004.1"/>
</dbReference>
<name>A0A1W1XAW2_9BACT</name>
<evidence type="ECO:0000313" key="5">
    <source>
        <dbReference type="Proteomes" id="UP000192783"/>
    </source>
</evidence>
<organism evidence="4 5">
    <name type="scientific">Desulfacinum hydrothermale DSM 13146</name>
    <dbReference type="NCBI Taxonomy" id="1121390"/>
    <lineage>
        <taxon>Bacteria</taxon>
        <taxon>Pseudomonadati</taxon>
        <taxon>Thermodesulfobacteriota</taxon>
        <taxon>Syntrophobacteria</taxon>
        <taxon>Syntrophobacterales</taxon>
        <taxon>Syntrophobacteraceae</taxon>
        <taxon>Desulfacinum</taxon>
    </lineage>
</organism>
<dbReference type="Gene3D" id="3.30.43.10">
    <property type="entry name" value="Uridine Diphospho-n-acetylenolpyruvylglucosamine Reductase, domain 2"/>
    <property type="match status" value="1"/>
</dbReference>
<dbReference type="InterPro" id="IPR016171">
    <property type="entry name" value="Vanillyl_alc_oxidase_C-sub2"/>
</dbReference>
<dbReference type="InterPro" id="IPR016170">
    <property type="entry name" value="Cytok_DH_C_sf"/>
</dbReference>
<dbReference type="Gene3D" id="3.40.462.10">
    <property type="entry name" value="FAD-linked oxidases, C-terminal domain"/>
    <property type="match status" value="1"/>
</dbReference>
<dbReference type="STRING" id="1121390.SAMN02746041_01083"/>
<evidence type="ECO:0000259" key="3">
    <source>
        <dbReference type="PROSITE" id="PS51387"/>
    </source>
</evidence>
<keyword evidence="2" id="KW-0274">FAD</keyword>
<dbReference type="Pfam" id="PF01565">
    <property type="entry name" value="FAD_binding_4"/>
    <property type="match status" value="1"/>
</dbReference>
<dbReference type="InterPro" id="IPR016166">
    <property type="entry name" value="FAD-bd_PCMH"/>
</dbReference>
<dbReference type="AlphaFoldDB" id="A0A1W1XAW2"/>
<dbReference type="EMBL" id="FWXF01000004">
    <property type="protein sequence ID" value="SMC21000.1"/>
    <property type="molecule type" value="Genomic_DNA"/>
</dbReference>
<keyword evidence="5" id="KW-1185">Reference proteome</keyword>
<dbReference type="Proteomes" id="UP000192783">
    <property type="component" value="Unassembled WGS sequence"/>
</dbReference>
<evidence type="ECO:0000256" key="2">
    <source>
        <dbReference type="ARBA" id="ARBA00022827"/>
    </source>
</evidence>
<dbReference type="PROSITE" id="PS51387">
    <property type="entry name" value="FAD_PCMH"/>
    <property type="match status" value="1"/>
</dbReference>
<dbReference type="PANTHER" id="PTHR11748:SF114">
    <property type="entry name" value="ARYL-ALCOHOL OXIDASE VANILLYL-ALCOHOL OXIDASE (AFU_ORTHOLOGUE AFUA_3G09500)-RELATED"/>
    <property type="match status" value="1"/>
</dbReference>
<proteinExistence type="predicted"/>
<dbReference type="Gene3D" id="1.10.45.10">
    <property type="entry name" value="Vanillyl-alcohol Oxidase, Chain A, domain 4"/>
    <property type="match status" value="1"/>
</dbReference>
<evidence type="ECO:0000313" key="4">
    <source>
        <dbReference type="EMBL" id="SMC21000.1"/>
    </source>
</evidence>
<dbReference type="Gene3D" id="3.30.465.10">
    <property type="match status" value="1"/>
</dbReference>
<dbReference type="InterPro" id="IPR006094">
    <property type="entry name" value="Oxid_FAD_bind_N"/>
</dbReference>
<dbReference type="SUPFAM" id="SSF55103">
    <property type="entry name" value="FAD-linked oxidases, C-terminal domain"/>
    <property type="match status" value="1"/>
</dbReference>
<dbReference type="GO" id="GO:0004458">
    <property type="term" value="F:D-lactate dehydrogenase (cytochrome) activity"/>
    <property type="evidence" value="ECO:0007669"/>
    <property type="project" value="TreeGrafter"/>
</dbReference>
<gene>
    <name evidence="4" type="ORF">SAMN02746041_01083</name>
</gene>
<dbReference type="InterPro" id="IPR016164">
    <property type="entry name" value="FAD-linked_Oxase-like_C"/>
</dbReference>
<dbReference type="SUPFAM" id="SSF56176">
    <property type="entry name" value="FAD-binding/transporter-associated domain-like"/>
    <property type="match status" value="1"/>
</dbReference>
<dbReference type="InterPro" id="IPR016167">
    <property type="entry name" value="FAD-bd_PCMH_sub1"/>
</dbReference>
<dbReference type="InterPro" id="IPR016169">
    <property type="entry name" value="FAD-bd_PCMH_sub2"/>
</dbReference>
<dbReference type="InterPro" id="IPR036318">
    <property type="entry name" value="FAD-bd_PCMH-like_sf"/>
</dbReference>
<evidence type="ECO:0000256" key="1">
    <source>
        <dbReference type="ARBA" id="ARBA00022630"/>
    </source>
</evidence>
<dbReference type="GO" id="GO:0071949">
    <property type="term" value="F:FAD binding"/>
    <property type="evidence" value="ECO:0007669"/>
    <property type="project" value="InterPro"/>
</dbReference>
<dbReference type="GO" id="GO:0008720">
    <property type="term" value="F:D-lactate dehydrogenase (NAD+) activity"/>
    <property type="evidence" value="ECO:0007669"/>
    <property type="project" value="TreeGrafter"/>
</dbReference>
<keyword evidence="1" id="KW-0285">Flavoprotein</keyword>
<feature type="domain" description="FAD-binding PCMH-type" evidence="3">
    <location>
        <begin position="35"/>
        <end position="222"/>
    </location>
</feature>
<dbReference type="PANTHER" id="PTHR11748">
    <property type="entry name" value="D-LACTATE DEHYDROGENASE"/>
    <property type="match status" value="1"/>
</dbReference>
<dbReference type="GO" id="GO:1903457">
    <property type="term" value="P:lactate catabolic process"/>
    <property type="evidence" value="ECO:0007669"/>
    <property type="project" value="TreeGrafter"/>
</dbReference>
<dbReference type="OrthoDB" id="9811557at2"/>